<feature type="transmembrane region" description="Helical" evidence="16">
    <location>
        <begin position="2883"/>
        <end position="2906"/>
    </location>
</feature>
<evidence type="ECO:0000256" key="14">
    <source>
        <dbReference type="PROSITE-ProRule" id="PRU00152"/>
    </source>
</evidence>
<dbReference type="PROSITE" id="PS50095">
    <property type="entry name" value="PLAT"/>
    <property type="match status" value="1"/>
</dbReference>
<dbReference type="GO" id="GO:0005509">
    <property type="term" value="F:calcium ion binding"/>
    <property type="evidence" value="ECO:0007669"/>
    <property type="project" value="InterPro"/>
</dbReference>
<evidence type="ECO:0000256" key="10">
    <source>
        <dbReference type="ARBA" id="ARBA00023157"/>
    </source>
</evidence>
<dbReference type="Pfam" id="PF00801">
    <property type="entry name" value="PKD"/>
    <property type="match status" value="2"/>
</dbReference>
<dbReference type="PANTHER" id="PTHR10877:SF150">
    <property type="entry name" value="REJ DOMAIN-CONTAINING PROTEIN"/>
    <property type="match status" value="1"/>
</dbReference>
<dbReference type="PROSITE" id="PS50221">
    <property type="entry name" value="GAIN_B"/>
    <property type="match status" value="1"/>
</dbReference>
<name>A0AAV6V8M4_9ARAC</name>
<dbReference type="Pfam" id="PF02010">
    <property type="entry name" value="REJ"/>
    <property type="match status" value="1"/>
</dbReference>
<dbReference type="InterPro" id="IPR002859">
    <property type="entry name" value="PKD/REJ-like"/>
</dbReference>
<feature type="transmembrane region" description="Helical" evidence="16">
    <location>
        <begin position="2167"/>
        <end position="2188"/>
    </location>
</feature>
<feature type="region of interest" description="Disordered" evidence="15">
    <location>
        <begin position="1094"/>
        <end position="1118"/>
    </location>
</feature>
<gene>
    <name evidence="21" type="ORF">JTE90_028137</name>
</gene>
<feature type="transmembrane region" description="Helical" evidence="16">
    <location>
        <begin position="2339"/>
        <end position="2361"/>
    </location>
</feature>
<dbReference type="InterPro" id="IPR035986">
    <property type="entry name" value="PKD_dom_sf"/>
</dbReference>
<keyword evidence="7 16" id="KW-1133">Transmembrane helix</keyword>
<evidence type="ECO:0000256" key="17">
    <source>
        <dbReference type="SAM" id="SignalP"/>
    </source>
</evidence>
<keyword evidence="10" id="KW-1015">Disulfide bond</keyword>
<feature type="compositionally biased region" description="Acidic residues" evidence="15">
    <location>
        <begin position="1104"/>
        <end position="1118"/>
    </location>
</feature>
<dbReference type="PRINTS" id="PR01433">
    <property type="entry name" value="POLYCYSTIN2"/>
</dbReference>
<dbReference type="Pfam" id="PF08016">
    <property type="entry name" value="PKD_channel"/>
    <property type="match status" value="1"/>
</dbReference>
<feature type="transmembrane region" description="Helical" evidence="16">
    <location>
        <begin position="2208"/>
        <end position="2230"/>
    </location>
</feature>
<comment type="subcellular location">
    <subcellularLocation>
        <location evidence="2">Cell membrane</location>
        <topology evidence="2">Multi-pass membrane protein</topology>
    </subcellularLocation>
    <subcellularLocation>
        <location evidence="1">Cell projection</location>
        <location evidence="1">Cilium</location>
    </subcellularLocation>
</comment>
<proteinExistence type="inferred from homology"/>
<evidence type="ECO:0000256" key="15">
    <source>
        <dbReference type="SAM" id="MobiDB-lite"/>
    </source>
</evidence>
<dbReference type="InterPro" id="IPR046338">
    <property type="entry name" value="GAIN_dom_sf"/>
</dbReference>
<sequence length="3031" mass="342619">MLKIFNLNLIILIVSTIQINNVLGLSDGDCIFLNGAEYFHFSPGGYDPGSQLMSDAECRASCGSFFLPYAGILKERLCLCAKDEKVEKVPVAPAEECGTSSDLLVFYRSNIIISVTELAVKPSDDVVQTQTDVLFTVSHATGSEVEFTIDYGDGSFGTFSDIHDVLAHKYFVPGKYWVQVSAKPSGAPESYRVLASTEVTVADAIEDSSVVFSCPPVVKPTVIVTCNLTTIRGGFVTMEIDYGDASDKVVMGLPDTNVQTLGPRIPQHLTPDMSPKESGYMLVIPQHEPVNTRGRLSAVQLWSIESGAMAVMVLRRRCPEGSICSEIRDVRTCSREDSFCAQLMTCTSNKMAKCPNHHLNKVLEFDIIHVIQITVEIGHHYVTLTDMPEVLPGDIIAFISAMAKISYRKPYPKETGDLGAVTFDMAETVIPQDILTNTQKVHYFQAIVNNPIELGVQYLFSKKIGMHDVVMKLSNKFSTEPVVRKQEVDSQRPLAGLKLSVTPPDASTTEQVTIEIRISGGTFVDLLWEFGDGRSNKEFLREVKKGGKYEKTYKYPEPGVYAIKVRASNPHANFSQTHILKAQRPVLPIYGVITNTPQILPSSIIFELSYPASELLPTNATAIFSFGDKKTWKWNVPKEGEGIQESFEHKYRKPGVYLVNIRISNIVTSYTLLTEVETAIRIRDLAVQPLFSPMLGSHDQIAGYGPEKNKFPVERNVTLHMSVATGEVELYIVQMSNGTTLMNASDTTYTTMFQEPGYYNFTVSAYNHVQKTTDPLLLFLYLMEPVEGLIAIDNVNATLEEEEDKEFEIYLERLGTDTCLLVDYDDGTVLRAFGNGETCNDTAEEVVWEGELENPLVIRHSYISKGYIDAFFKAFNAISEVNTTVRFFITNQTCKAPDLSIRNRIPSYYLAPEIFRSLPVVLYSYTTMKCNDSADTVRSWSGVRLNETSGQTIEEIDLTMVDSYRKSMLYLRPFFLKGGVYKFKFTVNMTVYIQNPPLVLVRSVETYVKVVPSPVIVRLTAGAQSRVTRGWGQGLILDPGQNSIDPDDEYNKNFTIKWFCRRLPGEVINRNLTEDMHNISDPIFDRSVLYRERPTGLPTPASDESSEEEEGDKDGMIEEPDLGGCFGKGPGMINVTESYVNWNTTVFRRSNVTYEIILKIEMSDRDPTWGGLQIVLLEHIPPIISVECQTEKLCYPNDPIGQRINPVRVGLIGLCKEGCDTELLYEWQVFGVDAEGNETYLAEAGEFLVGATEKKMALSEDFFKEYYPTYGDFIAKLIAENEYGLRGESDLFLHINQPPEGGNCTIMPENGRALIDVFSVSCLGWSDPEGKEIEHFAFWTIHNDTAALIYLSAGPDAEATLVLPYGLFELGVDIKDKEGALARVNITTMMLEPPFKSDYDNFMNNRQLEQVEASGDSARMSQVSQALSSLMNVRMPLDENSTYEEVTTTDPGLLDKEAEQQAQTRLKMVRSVGSVMNTDTLGHLEQIGSALTAIAGEGDGIDNEGLEAIIQLLNKTVSLANNMQVEAPQQLLDFCMYAVGTMGGIVSRMTQQLISGVVLPTDRTKALDFEYDVEIPLYGEEEKDSFFDGTIPLEDALTKAVIKHEREEAEGQIRTIVDLTIRLVLTMLKNIIVGEKPMEFMAPSGLGLTISMFKGGTLSNRAIQHGDAVYVFPDVCDILSEVGCWGNETLGVMAVSWPAILDSYGDSVDLLSNDTKTLQLIMLDEDLEMMKIHNSTGWFTIKVPRGSKKEGAEPALPDPTYVHAVIKWNEQMVYHQFIVEKADSAVNIEITPTDPDVELLIFVKHRVKPLLASYDLMINLASVREENGTYDLFLNNEVIRNRTGFFYLGIIEANATAQNNSIPADMMFDSQLNFTHGEAVRDFSTNYSVRIYSSGCYFYNNDLRIWSGAGCYVENATAALTQCKCNHLTSFGGGFFVAPNTVDFAYVFANAGFADNVTIYMTIINIMLIYLGLLIWARRQDIKDKEKLGATPLPDNDQEDKYIYEMIVFTGNKDAAATDSKVQFILSGDDDETVVRTLEDPKRKLFRRNAADTFVMTTPRPLGRLNYLRIWHDNSGLGKFKSWLLSFVVIRDVQTGARYEFVCERWLAVEKEDGLIDRLLPVAGKGEATEFSHLFQQKTQKNLSDGHLWFSIFMRPPKSRFTRAQRVTSCFAMLFLSMLVNAMWYGQVASKPSGSAFSLGPLSMSPEQIGVGVMANFIVFPPTFLMITLFRKSRLRKLRPSHVTEAIKKQKASKKKMSTVSRLSQHSGTTLILDDISQDDESRRENRIGTSQKKKKKKFLFPWWCRIIAWILAVSSIVVSCFFLWAYGVQFGDEKTKKWITSLLVSFFSSILITQPIKVFLVAMVFSAIFKTVDTEDEDEDDEEPPELSHDEEWLHKGPATKEDKRKLLYKPADMEKMERAKIERMKELQMTSLLREIMSYAFFIWILTVLSYGNRDPSAYYLRQNLKDTFIKEGADDGFMAITSTADFYKWTRNTLIPELIVGKWYNGEQPFGLRGFLSDRVNRIMGYGMLRQVRIKERSCNVDRRMRAVVDECRGHSNIIFEDKKSYEPGWKVLSQNDTNDEYRYRTSKELDGLPFYAIRDMYSGGGYLFPLRGTPEKLQQEMFRLEKSDWIDERTRAVFAEFSAYNAQVNLFGVMTIVAEFLPGGGVVPFYRLEVIRLMRYHQGFGAFVLACELGYVIFTLYFLRREYKKWRIEGKDYFKSYWNWAEVIVISLSISAITFYAYRMKVTRKILSTFEKTHGNGYIKMQYVAQVDEVFGFLMAFLMFIAILKFIKLLRFNKRMGILYSTLAMCAKDLKSFFVVFGIIYLAFVQFFYLVFGFTIREFSSFVTAAESTFAIMNGGGFDFDAICLAAPLLGPLSFFVFCLVTTIVLLNIFVTLILSSFQDVKEDIGKQANDFEIVDFMWKKLKGFFFIFDDDKPKNDDNFDNEVKPIFRLSSNDDKIQDFPEKVDRLLNHINSFYFDGQLDLNSKKALKSLYKKDDDNNDFDFGMNTGKSKSDMKSFMSFNKR</sequence>
<dbReference type="GO" id="GO:0005886">
    <property type="term" value="C:plasma membrane"/>
    <property type="evidence" value="ECO:0007669"/>
    <property type="project" value="UniProtKB-SubCell"/>
</dbReference>
<dbReference type="SMART" id="SM00308">
    <property type="entry name" value="LH2"/>
    <property type="match status" value="1"/>
</dbReference>
<keyword evidence="6 17" id="KW-0732">Signal</keyword>
<evidence type="ECO:0000256" key="1">
    <source>
        <dbReference type="ARBA" id="ARBA00004138"/>
    </source>
</evidence>
<organism evidence="21 22">
    <name type="scientific">Oedothorax gibbosus</name>
    <dbReference type="NCBI Taxonomy" id="931172"/>
    <lineage>
        <taxon>Eukaryota</taxon>
        <taxon>Metazoa</taxon>
        <taxon>Ecdysozoa</taxon>
        <taxon>Arthropoda</taxon>
        <taxon>Chelicerata</taxon>
        <taxon>Arachnida</taxon>
        <taxon>Araneae</taxon>
        <taxon>Araneomorphae</taxon>
        <taxon>Entelegynae</taxon>
        <taxon>Araneoidea</taxon>
        <taxon>Linyphiidae</taxon>
        <taxon>Erigoninae</taxon>
        <taxon>Oedothorax</taxon>
    </lineage>
</organism>
<comment type="similarity">
    <text evidence="3">Belongs to the polycystin family.</text>
</comment>
<comment type="caution">
    <text evidence="21">The sequence shown here is derived from an EMBL/GenBank/DDBJ whole genome shotgun (WGS) entry which is preliminary data.</text>
</comment>
<keyword evidence="8" id="KW-0969">Cilium</keyword>
<feature type="domain" description="PLAT" evidence="19">
    <location>
        <begin position="2002"/>
        <end position="2121"/>
    </location>
</feature>
<evidence type="ECO:0000313" key="22">
    <source>
        <dbReference type="Proteomes" id="UP000827092"/>
    </source>
</evidence>
<dbReference type="SMART" id="SM00303">
    <property type="entry name" value="GPS"/>
    <property type="match status" value="1"/>
</dbReference>
<feature type="domain" description="PKD" evidence="18">
    <location>
        <begin position="627"/>
        <end position="676"/>
    </location>
</feature>
<dbReference type="InterPro" id="IPR013122">
    <property type="entry name" value="PKD1_2_channel"/>
</dbReference>
<feature type="transmembrane region" description="Helical" evidence="16">
    <location>
        <begin position="2303"/>
        <end position="2327"/>
    </location>
</feature>
<evidence type="ECO:0000256" key="11">
    <source>
        <dbReference type="ARBA" id="ARBA00023180"/>
    </source>
</evidence>
<dbReference type="InterPro" id="IPR057244">
    <property type="entry name" value="GAIN_B"/>
</dbReference>
<feature type="transmembrane region" description="Helical" evidence="16">
    <location>
        <begin position="2778"/>
        <end position="2798"/>
    </location>
</feature>
<dbReference type="InterPro" id="IPR051223">
    <property type="entry name" value="Polycystin"/>
</dbReference>
<dbReference type="Gene3D" id="2.60.220.50">
    <property type="match status" value="1"/>
</dbReference>
<evidence type="ECO:0000256" key="13">
    <source>
        <dbReference type="PIRSR" id="PIRSR603915-2"/>
    </source>
</evidence>
<dbReference type="Gene3D" id="2.60.40.10">
    <property type="entry name" value="Immunoglobulins"/>
    <property type="match status" value="1"/>
</dbReference>
<dbReference type="InterPro" id="IPR013783">
    <property type="entry name" value="Ig-like_fold"/>
</dbReference>
<evidence type="ECO:0000256" key="12">
    <source>
        <dbReference type="ARBA" id="ARBA00023273"/>
    </source>
</evidence>
<evidence type="ECO:0000256" key="5">
    <source>
        <dbReference type="ARBA" id="ARBA00022692"/>
    </source>
</evidence>
<dbReference type="FunFam" id="2.60.60.20:FF:000034">
    <property type="entry name" value="Pkd1l2, putative"/>
    <property type="match status" value="1"/>
</dbReference>
<dbReference type="Gene3D" id="2.60.60.20">
    <property type="entry name" value="PLAT/LH2 domain"/>
    <property type="match status" value="1"/>
</dbReference>
<evidence type="ECO:0000256" key="7">
    <source>
        <dbReference type="ARBA" id="ARBA00022989"/>
    </source>
</evidence>
<dbReference type="CDD" id="cd00146">
    <property type="entry name" value="PKD"/>
    <property type="match status" value="1"/>
</dbReference>
<dbReference type="FunFam" id="1.10.287.70:FF:000086">
    <property type="entry name" value="Polycystic kidney disease 2"/>
    <property type="match status" value="1"/>
</dbReference>
<accession>A0AAV6V8M4</accession>
<dbReference type="GO" id="GO:0005262">
    <property type="term" value="F:calcium channel activity"/>
    <property type="evidence" value="ECO:0007669"/>
    <property type="project" value="TreeGrafter"/>
</dbReference>
<dbReference type="InterPro" id="IPR046791">
    <property type="entry name" value="Polycystin_dom"/>
</dbReference>
<dbReference type="SMART" id="SM00089">
    <property type="entry name" value="PKD"/>
    <property type="match status" value="4"/>
</dbReference>
<reference evidence="21 22" key="1">
    <citation type="journal article" date="2022" name="Nat. Ecol. Evol.">
        <title>A masculinizing supergene underlies an exaggerated male reproductive morph in a spider.</title>
        <authorList>
            <person name="Hendrickx F."/>
            <person name="De Corte Z."/>
            <person name="Sonet G."/>
            <person name="Van Belleghem S.M."/>
            <person name="Kostlbacher S."/>
            <person name="Vangestel C."/>
        </authorList>
    </citation>
    <scope>NUCLEOTIDE SEQUENCE [LARGE SCALE GENOMIC DNA]</scope>
    <source>
        <strain evidence="21">W744_W776</strain>
    </source>
</reference>
<evidence type="ECO:0000256" key="8">
    <source>
        <dbReference type="ARBA" id="ARBA00023069"/>
    </source>
</evidence>
<evidence type="ECO:0000313" key="21">
    <source>
        <dbReference type="EMBL" id="KAG8193019.1"/>
    </source>
</evidence>
<dbReference type="EMBL" id="JAFNEN010000132">
    <property type="protein sequence ID" value="KAG8193019.1"/>
    <property type="molecule type" value="Genomic_DNA"/>
</dbReference>
<keyword evidence="5 16" id="KW-0812">Transmembrane</keyword>
<dbReference type="Pfam" id="PF01825">
    <property type="entry name" value="GPS"/>
    <property type="match status" value="1"/>
</dbReference>
<dbReference type="InterPro" id="IPR001024">
    <property type="entry name" value="PLAT/LH2_dom"/>
</dbReference>
<feature type="transmembrane region" description="Helical" evidence="16">
    <location>
        <begin position="1957"/>
        <end position="1977"/>
    </location>
</feature>
<dbReference type="Pfam" id="PF01477">
    <property type="entry name" value="PLAT"/>
    <property type="match status" value="1"/>
</dbReference>
<dbReference type="Gene3D" id="1.10.287.70">
    <property type="match status" value="1"/>
</dbReference>
<evidence type="ECO:0000256" key="6">
    <source>
        <dbReference type="ARBA" id="ARBA00022729"/>
    </source>
</evidence>
<dbReference type="InterPro" id="IPR036392">
    <property type="entry name" value="PLAT/LH2_dom_sf"/>
</dbReference>
<dbReference type="PROSITE" id="PS50093">
    <property type="entry name" value="PKD"/>
    <property type="match status" value="3"/>
</dbReference>
<evidence type="ECO:0000256" key="16">
    <source>
        <dbReference type="SAM" id="Phobius"/>
    </source>
</evidence>
<feature type="chain" id="PRO_5043507376" evidence="17">
    <location>
        <begin position="25"/>
        <end position="3031"/>
    </location>
</feature>
<feature type="transmembrane region" description="Helical" evidence="16">
    <location>
        <begin position="2818"/>
        <end position="2840"/>
    </location>
</feature>
<keyword evidence="9 16" id="KW-0472">Membrane</keyword>
<dbReference type="InterPro" id="IPR022409">
    <property type="entry name" value="PKD/Chitinase_dom"/>
</dbReference>
<evidence type="ECO:0000259" key="18">
    <source>
        <dbReference type="PROSITE" id="PS50093"/>
    </source>
</evidence>
<feature type="disulfide bond" evidence="13">
    <location>
        <begin position="2542"/>
        <end position="2555"/>
    </location>
</feature>
<dbReference type="InterPro" id="IPR003915">
    <property type="entry name" value="PKD_2"/>
</dbReference>
<dbReference type="SUPFAM" id="SSF49723">
    <property type="entry name" value="Lipase/lipooxygenase domain (PLAT/LH2 domain)"/>
    <property type="match status" value="1"/>
</dbReference>
<dbReference type="Proteomes" id="UP000827092">
    <property type="component" value="Unassembled WGS sequence"/>
</dbReference>
<dbReference type="Pfam" id="PF20519">
    <property type="entry name" value="Polycystin_dom"/>
    <property type="match status" value="1"/>
</dbReference>
<dbReference type="InterPro" id="IPR000601">
    <property type="entry name" value="PKD_dom"/>
</dbReference>
<evidence type="ECO:0000256" key="4">
    <source>
        <dbReference type="ARBA" id="ARBA00022475"/>
    </source>
</evidence>
<protein>
    <submittedName>
        <fullName evidence="21">Uncharacterized protein</fullName>
    </submittedName>
</protein>
<feature type="domain" description="GAIN-B" evidence="20">
    <location>
        <begin position="1787"/>
        <end position="1943"/>
    </location>
</feature>
<feature type="domain" description="PKD" evidence="18">
    <location>
        <begin position="141"/>
        <end position="182"/>
    </location>
</feature>
<feature type="transmembrane region" description="Helical" evidence="16">
    <location>
        <begin position="2688"/>
        <end position="2707"/>
    </location>
</feature>
<evidence type="ECO:0000259" key="20">
    <source>
        <dbReference type="PROSITE" id="PS50221"/>
    </source>
</evidence>
<keyword evidence="12" id="KW-0966">Cell projection</keyword>
<evidence type="ECO:0000256" key="3">
    <source>
        <dbReference type="ARBA" id="ARBA00007200"/>
    </source>
</evidence>
<keyword evidence="4" id="KW-1003">Cell membrane</keyword>
<dbReference type="SUPFAM" id="SSF49299">
    <property type="entry name" value="PKD domain"/>
    <property type="match status" value="3"/>
</dbReference>
<feature type="signal peptide" evidence="17">
    <location>
        <begin position="1"/>
        <end position="24"/>
    </location>
</feature>
<evidence type="ECO:0000259" key="19">
    <source>
        <dbReference type="PROSITE" id="PS50095"/>
    </source>
</evidence>
<dbReference type="GO" id="GO:0050982">
    <property type="term" value="P:detection of mechanical stimulus"/>
    <property type="evidence" value="ECO:0007669"/>
    <property type="project" value="TreeGrafter"/>
</dbReference>
<keyword evidence="11" id="KW-0325">Glycoprotein</keyword>
<feature type="transmembrane region" description="Helical" evidence="16">
    <location>
        <begin position="2728"/>
        <end position="2746"/>
    </location>
</feature>
<feature type="domain" description="PKD" evidence="18">
    <location>
        <begin position="495"/>
        <end position="569"/>
    </location>
</feature>
<comment type="caution">
    <text evidence="14">Lacks conserved residue(s) required for the propagation of feature annotation.</text>
</comment>
<dbReference type="PANTHER" id="PTHR10877">
    <property type="entry name" value="POLYCYSTIN FAMILY MEMBER"/>
    <property type="match status" value="1"/>
</dbReference>
<dbReference type="GO" id="GO:0005929">
    <property type="term" value="C:cilium"/>
    <property type="evidence" value="ECO:0007669"/>
    <property type="project" value="UniProtKB-SubCell"/>
</dbReference>
<evidence type="ECO:0000256" key="9">
    <source>
        <dbReference type="ARBA" id="ARBA00023136"/>
    </source>
</evidence>
<keyword evidence="22" id="KW-1185">Reference proteome</keyword>
<evidence type="ECO:0000256" key="2">
    <source>
        <dbReference type="ARBA" id="ARBA00004651"/>
    </source>
</evidence>
<dbReference type="InterPro" id="IPR000203">
    <property type="entry name" value="GPS"/>
</dbReference>